<dbReference type="InterPro" id="IPR001633">
    <property type="entry name" value="EAL_dom"/>
</dbReference>
<evidence type="ECO:0000259" key="3">
    <source>
        <dbReference type="PROSITE" id="PS50887"/>
    </source>
</evidence>
<dbReference type="PROSITE" id="PS50883">
    <property type="entry name" value="EAL"/>
    <property type="match status" value="1"/>
</dbReference>
<evidence type="ECO:0000256" key="1">
    <source>
        <dbReference type="SAM" id="Phobius"/>
    </source>
</evidence>
<dbReference type="STRING" id="663278.Ethha_0065"/>
<dbReference type="InterPro" id="IPR043128">
    <property type="entry name" value="Rev_trsase/Diguanyl_cyclase"/>
</dbReference>
<dbReference type="Pfam" id="PF01590">
    <property type="entry name" value="GAF"/>
    <property type="match status" value="1"/>
</dbReference>
<accession>E6U5I8</accession>
<feature type="transmembrane region" description="Helical" evidence="1">
    <location>
        <begin position="103"/>
        <end position="125"/>
    </location>
</feature>
<feature type="transmembrane region" description="Helical" evidence="1">
    <location>
        <begin position="209"/>
        <end position="230"/>
    </location>
</feature>
<dbReference type="SMART" id="SM00267">
    <property type="entry name" value="GGDEF"/>
    <property type="match status" value="1"/>
</dbReference>
<feature type="transmembrane region" description="Helical" evidence="1">
    <location>
        <begin position="6"/>
        <end position="25"/>
    </location>
</feature>
<feature type="transmembrane region" description="Helical" evidence="1">
    <location>
        <begin position="70"/>
        <end position="91"/>
    </location>
</feature>
<name>E6U5I8_ETHHY</name>
<dbReference type="InterPro" id="IPR029787">
    <property type="entry name" value="Nucleotide_cyclase"/>
</dbReference>
<dbReference type="EMBL" id="CP002400">
    <property type="protein sequence ID" value="ADU25655.1"/>
    <property type="molecule type" value="Genomic_DNA"/>
</dbReference>
<dbReference type="eggNOG" id="COG5001">
    <property type="taxonomic scope" value="Bacteria"/>
</dbReference>
<dbReference type="Pfam" id="PF00990">
    <property type="entry name" value="GGDEF"/>
    <property type="match status" value="1"/>
</dbReference>
<dbReference type="SUPFAM" id="SSF55073">
    <property type="entry name" value="Nucleotide cyclase"/>
    <property type="match status" value="1"/>
</dbReference>
<feature type="transmembrane region" description="Helical" evidence="1">
    <location>
        <begin position="311"/>
        <end position="328"/>
    </location>
</feature>
<feature type="transmembrane region" description="Helical" evidence="1">
    <location>
        <begin position="145"/>
        <end position="166"/>
    </location>
</feature>
<dbReference type="Proteomes" id="UP000001551">
    <property type="component" value="Chromosome"/>
</dbReference>
<feature type="transmembrane region" description="Helical" evidence="1">
    <location>
        <begin position="279"/>
        <end position="299"/>
    </location>
</feature>
<dbReference type="InterPro" id="IPR052155">
    <property type="entry name" value="Biofilm_reg_signaling"/>
</dbReference>
<evidence type="ECO:0000313" key="4">
    <source>
        <dbReference type="EMBL" id="ADU25655.1"/>
    </source>
</evidence>
<dbReference type="Gene3D" id="3.30.450.40">
    <property type="match status" value="1"/>
</dbReference>
<protein>
    <submittedName>
        <fullName evidence="4">Diguanylate cyclase/phosphodiesterase with GAF sensor</fullName>
    </submittedName>
</protein>
<dbReference type="Gene3D" id="3.20.20.450">
    <property type="entry name" value="EAL domain"/>
    <property type="match status" value="1"/>
</dbReference>
<dbReference type="CDD" id="cd01948">
    <property type="entry name" value="EAL"/>
    <property type="match status" value="1"/>
</dbReference>
<feature type="transmembrane region" description="Helical" evidence="1">
    <location>
        <begin position="251"/>
        <end position="273"/>
    </location>
</feature>
<feature type="transmembrane region" description="Helical" evidence="1">
    <location>
        <begin position="355"/>
        <end position="374"/>
    </location>
</feature>
<feature type="transmembrane region" description="Helical" evidence="1">
    <location>
        <begin position="178"/>
        <end position="197"/>
    </location>
</feature>
<dbReference type="HOGENOM" id="CLU_000445_70_49_9"/>
<keyword evidence="5" id="KW-1185">Reference proteome</keyword>
<dbReference type="RefSeq" id="WP_013484036.1">
    <property type="nucleotide sequence ID" value="NC_014828.1"/>
</dbReference>
<dbReference type="PANTHER" id="PTHR44757">
    <property type="entry name" value="DIGUANYLATE CYCLASE DGCP"/>
    <property type="match status" value="1"/>
</dbReference>
<gene>
    <name evidence="4" type="ordered locus">Ethha_0065</name>
</gene>
<sequence>MTAVDWINVCLLTVCGFAFAGGLYATHGEYRPLLHKLMMLASAALVLGAFGLVLLAAAHTDQIRDSGCRLVCIGWTLTSAVTFHCVLLLTGRTVLFRNWRGYALLYLPAAVVVAADTFRACGMAAGSTRFLVVPVPMPAGTVWSVVSALYSISVAAIGAALLLQWARHRTGQGKSASFRALTGTAAVADALFAGFTVRSAFCNLCVPVPTVFFGLLLVLALSGLTHRCHAVQMRRKGHNDVILSQASRSHMYLCVSLVLIGEGFLTILGRNFYYRQAPVVSVAMCSANLILLGLILAVVNRLRLNESLKEMLMSVIFSFGIPATALWFVYFQCYATWAYIFPVMIISMLFNRRILLGTVMVESILTQLLLWVAFPQLSMWVEGPDYVVRLTVMGLSVILVFYVSHVYISRLYKNIYDTQAQALMAELSQEFISAEEYNLDQKLYAALQRCGRFIQCDRAFLVLVDARTRTFRHSCEWMEEGHPSLIHGFEAIWKDIPKEVLRTLEGGMHVEMADVPRLPQTAARLRTTLLSWGVRSYAVLPIQRNKRPIGALAFSAGRPLRRWNLRSGAFLEIIAAVLSDAIVKVEREKEAGFLAYHDQLTRLPNRTLFKKKLDRAIRLAGQVGEMVGIVFLDLDSFKAVNDTMGHDLGDRLLSKVARQIQNAVREVDTVSRFGGDEFVLLLDHISDVQDVLQMAENILNDIQQPVAVNQQELFVTASMGIALFPQDGREPEALIQNADDAMYHAKSMGKNRCVLCSQMIKDHVLKKMELTNLLYHAQEKGQLELYYQPQFDMAAQAIVGVEALLRWRLPEKGMVEPAQFIPLAEQSGMIYSIGEWVLETACQQNKVWQDSGLPRMRVMVNLSANQLTSPKLVQCVVRVLKKTRLPPEYLELEITETAASTNLPLVLDTLRRLKAMGVSLAIDDFGSAQSLLSRLKMLPVDRIKIDAQFVQGIEKSDKDQTVLKAMVRLIRSLGLRVVAEGVETPRQFDFLAGVMCDEVQVFFCCRPMEAAAIQAVLSEYAGLR</sequence>
<feature type="domain" description="EAL" evidence="2">
    <location>
        <begin position="767"/>
        <end position="1021"/>
    </location>
</feature>
<dbReference type="InterPro" id="IPR000160">
    <property type="entry name" value="GGDEF_dom"/>
</dbReference>
<dbReference type="InterPro" id="IPR003018">
    <property type="entry name" value="GAF"/>
</dbReference>
<dbReference type="PANTHER" id="PTHR44757:SF2">
    <property type="entry name" value="BIOFILM ARCHITECTURE MAINTENANCE PROTEIN MBAA"/>
    <property type="match status" value="1"/>
</dbReference>
<feature type="transmembrane region" description="Helical" evidence="1">
    <location>
        <begin position="386"/>
        <end position="408"/>
    </location>
</feature>
<feature type="transmembrane region" description="Helical" evidence="1">
    <location>
        <begin position="37"/>
        <end position="58"/>
    </location>
</feature>
<proteinExistence type="predicted"/>
<feature type="domain" description="GGDEF" evidence="3">
    <location>
        <begin position="625"/>
        <end position="758"/>
    </location>
</feature>
<evidence type="ECO:0000259" key="2">
    <source>
        <dbReference type="PROSITE" id="PS50883"/>
    </source>
</evidence>
<keyword evidence="1" id="KW-0812">Transmembrane</keyword>
<dbReference type="InterPro" id="IPR035919">
    <property type="entry name" value="EAL_sf"/>
</dbReference>
<dbReference type="FunFam" id="3.30.70.270:FF:000001">
    <property type="entry name" value="Diguanylate cyclase domain protein"/>
    <property type="match status" value="1"/>
</dbReference>
<dbReference type="SUPFAM" id="SSF141868">
    <property type="entry name" value="EAL domain-like"/>
    <property type="match status" value="1"/>
</dbReference>
<evidence type="ECO:0000313" key="5">
    <source>
        <dbReference type="Proteomes" id="UP000001551"/>
    </source>
</evidence>
<dbReference type="Gene3D" id="3.30.70.270">
    <property type="match status" value="1"/>
</dbReference>
<dbReference type="SMART" id="SM00065">
    <property type="entry name" value="GAF"/>
    <property type="match status" value="1"/>
</dbReference>
<dbReference type="Pfam" id="PF00563">
    <property type="entry name" value="EAL"/>
    <property type="match status" value="1"/>
</dbReference>
<dbReference type="InterPro" id="IPR029016">
    <property type="entry name" value="GAF-like_dom_sf"/>
</dbReference>
<dbReference type="PROSITE" id="PS50887">
    <property type="entry name" value="GGDEF"/>
    <property type="match status" value="1"/>
</dbReference>
<organism evidence="4 5">
    <name type="scientific">Ethanoligenens harbinense (strain DSM 18485 / JCM 12961 / CGMCC 1.5033 / YUAN-3)</name>
    <dbReference type="NCBI Taxonomy" id="663278"/>
    <lineage>
        <taxon>Bacteria</taxon>
        <taxon>Bacillati</taxon>
        <taxon>Bacillota</taxon>
        <taxon>Clostridia</taxon>
        <taxon>Eubacteriales</taxon>
        <taxon>Oscillospiraceae</taxon>
        <taxon>Ethanoligenens</taxon>
    </lineage>
</organism>
<reference evidence="4 5" key="1">
    <citation type="submission" date="2010-12" db="EMBL/GenBank/DDBJ databases">
        <title>Complete sequence of Ethanoligenens harbinense YUAN-3.</title>
        <authorList>
            <person name="Lucas S."/>
            <person name="Copeland A."/>
            <person name="Lapidus A."/>
            <person name="Cheng J.-F."/>
            <person name="Bruce D."/>
            <person name="Goodwin L."/>
            <person name="Pitluck S."/>
            <person name="Chertkov O."/>
            <person name="Misra M."/>
            <person name="Detter J.C."/>
            <person name="Han C."/>
            <person name="Tapia R."/>
            <person name="Land M."/>
            <person name="Hauser L."/>
            <person name="Jeffries C."/>
            <person name="Kyrpides N."/>
            <person name="Ivanova N."/>
            <person name="Mikhailova N."/>
            <person name="Wang A."/>
            <person name="Mouttaki H."/>
            <person name="He Z."/>
            <person name="Zhou J."/>
            <person name="Hemme C.L."/>
            <person name="Woyke T."/>
        </authorList>
    </citation>
    <scope>NUCLEOTIDE SEQUENCE [LARGE SCALE GENOMIC DNA]</scope>
    <source>
        <strain evidence="5">DSM 18485 / JCM 12961 / CGMCC 1.5033 / YUAN-3</strain>
    </source>
</reference>
<keyword evidence="1" id="KW-0472">Membrane</keyword>
<dbReference type="CDD" id="cd01949">
    <property type="entry name" value="GGDEF"/>
    <property type="match status" value="1"/>
</dbReference>
<dbReference type="SUPFAM" id="SSF55781">
    <property type="entry name" value="GAF domain-like"/>
    <property type="match status" value="1"/>
</dbReference>
<dbReference type="SMART" id="SM00052">
    <property type="entry name" value="EAL"/>
    <property type="match status" value="1"/>
</dbReference>
<dbReference type="eggNOG" id="COG2203">
    <property type="taxonomic scope" value="Bacteria"/>
</dbReference>
<keyword evidence="1" id="KW-1133">Transmembrane helix</keyword>
<dbReference type="KEGG" id="eha:Ethha_0065"/>
<dbReference type="NCBIfam" id="TIGR00254">
    <property type="entry name" value="GGDEF"/>
    <property type="match status" value="1"/>
</dbReference>
<dbReference type="AlphaFoldDB" id="E6U5I8"/>